<dbReference type="RefSeq" id="XP_050939940.1">
    <property type="nucleotide sequence ID" value="XM_051083983.1"/>
</dbReference>
<dbReference type="Proteomes" id="UP001652600">
    <property type="component" value="Chromosome 9"/>
</dbReference>
<evidence type="ECO:0000313" key="6">
    <source>
        <dbReference type="RefSeq" id="XP_050945692.1"/>
    </source>
</evidence>
<sequence length="144" mass="16705">MMYEPKLSMEKNLQLHRCGHNLPWKLRQRSSNESAMAYVFDSTFDCKNIDAAKEIYGALRMFVKMHLMWNSKILIDGGDNEIVATSLLEANVLYYHCFSVSMLGLSHSSEDLWTIQKPIRRDHGSTVNFLIVQRNYFTPLKIVT</sequence>
<name>A0ABM3L6M7_CUCME</name>
<dbReference type="RefSeq" id="XP_050945691.1">
    <property type="nucleotide sequence ID" value="XM_051089734.1"/>
</dbReference>
<evidence type="ECO:0000313" key="4">
    <source>
        <dbReference type="RefSeq" id="XP_050939940.1"/>
    </source>
</evidence>
<evidence type="ECO:0000313" key="5">
    <source>
        <dbReference type="RefSeq" id="XP_050945691.1"/>
    </source>
</evidence>
<dbReference type="GeneID" id="127150925"/>
<evidence type="ECO:0000313" key="2">
    <source>
        <dbReference type="RefSeq" id="XP_050938361.1"/>
    </source>
</evidence>
<dbReference type="Proteomes" id="UP001652600">
    <property type="component" value="Chromosome 4"/>
</dbReference>
<organism evidence="1 5">
    <name type="scientific">Cucumis melo</name>
    <name type="common">Muskmelon</name>
    <dbReference type="NCBI Taxonomy" id="3656"/>
    <lineage>
        <taxon>Eukaryota</taxon>
        <taxon>Viridiplantae</taxon>
        <taxon>Streptophyta</taxon>
        <taxon>Embryophyta</taxon>
        <taxon>Tracheophyta</taxon>
        <taxon>Spermatophyta</taxon>
        <taxon>Magnoliopsida</taxon>
        <taxon>eudicotyledons</taxon>
        <taxon>Gunneridae</taxon>
        <taxon>Pentapetalae</taxon>
        <taxon>rosids</taxon>
        <taxon>fabids</taxon>
        <taxon>Cucurbitales</taxon>
        <taxon>Cucurbitaceae</taxon>
        <taxon>Benincaseae</taxon>
        <taxon>Cucumis</taxon>
    </lineage>
</organism>
<dbReference type="Proteomes" id="UP001652600">
    <property type="component" value="Chromosome 3"/>
</dbReference>
<evidence type="ECO:0000313" key="1">
    <source>
        <dbReference type="Proteomes" id="UP001652600"/>
    </source>
</evidence>
<proteinExistence type="predicted"/>
<dbReference type="RefSeq" id="XP_050939939.1">
    <property type="nucleotide sequence ID" value="XM_051083982.1"/>
</dbReference>
<accession>A0ABM3L6M7</accession>
<dbReference type="RefSeq" id="XP_050945692.1">
    <property type="nucleotide sequence ID" value="XM_051089735.1"/>
</dbReference>
<gene>
    <name evidence="5 6" type="primary">LOC127150925</name>
    <name evidence="2" type="synonym">LOC127148498</name>
    <name evidence="3 4" type="synonym">LOC127149087</name>
</gene>
<keyword evidence="1" id="KW-1185">Reference proteome</keyword>
<evidence type="ECO:0000313" key="3">
    <source>
        <dbReference type="RefSeq" id="XP_050939939.1"/>
    </source>
</evidence>
<reference evidence="2 3" key="1">
    <citation type="submission" date="2025-05" db="UniProtKB">
        <authorList>
            <consortium name="RefSeq"/>
        </authorList>
    </citation>
    <scope>IDENTIFICATION</scope>
    <source>
        <tissue evidence="2 3">Stem</tissue>
    </source>
</reference>
<protein>
    <submittedName>
        <fullName evidence="2">Uncharacterized protein LOC127148498</fullName>
    </submittedName>
    <submittedName>
        <fullName evidence="3 4">Uncharacterized protein LOC127149087</fullName>
    </submittedName>
    <submittedName>
        <fullName evidence="5 6">Uncharacterized protein LOC127150925</fullName>
    </submittedName>
</protein>
<dbReference type="RefSeq" id="XP_050938361.1">
    <property type="nucleotide sequence ID" value="XM_051082404.1"/>
</dbReference>